<dbReference type="RefSeq" id="WP_058495183.1">
    <property type="nucleotide sequence ID" value="NZ_CAAAIU010000014.1"/>
</dbReference>
<sequence length="354" mass="40082">MRSVYCKKVIKCIVFATFLIFLSWQSTAAVHPKQQEANEIITALYHSLEHTQNPEMATRIDTISAQFIGKIYILGALGEGSKARFDQEPRYRTDGFDCDTYVTTVLALALAKDTQGFKQCMSRVRYKDGNVSFTARNHFTSIDWNFNNQKQGYIKDITETIKDKNNKSVVEIATALIDKPSWYQHFTDKNVRLSPSNEAARSKRLDELKLRGAKLPVRLSQLPYLPLTALFNAQGKPNQYLFAQIPHASIVEIIRPNWNLQEQIGTNLNISHLGFAFWKNGTLYFRQASSQYGHVVEVPLIDYLHEALNSPTIKGIHIEVVVPKAPLSDGCSVDSNLSLDSKHGLKLSNKFQSR</sequence>
<dbReference type="Pfam" id="PF07313">
    <property type="entry name" value="AmiA-like"/>
    <property type="match status" value="1"/>
</dbReference>
<dbReference type="EMBL" id="LNXY01000018">
    <property type="protein sequence ID" value="KTC88259.1"/>
    <property type="molecule type" value="Genomic_DNA"/>
</dbReference>
<accession>A0A0W0SY92</accession>
<dbReference type="Proteomes" id="UP000054736">
    <property type="component" value="Unassembled WGS sequence"/>
</dbReference>
<dbReference type="InterPro" id="IPR010846">
    <property type="entry name" value="AmiA-like"/>
</dbReference>
<name>A0A0W0SY92_9GAMM</name>
<dbReference type="PATRIC" id="fig|1212489.4.peg.892"/>
<dbReference type="SUPFAM" id="SSF54001">
    <property type="entry name" value="Cysteine proteinases"/>
    <property type="match status" value="1"/>
</dbReference>
<protein>
    <recommendedName>
        <fullName evidence="4">DUF1460 domain-containing protein</fullName>
    </recommendedName>
</protein>
<comment type="caution">
    <text evidence="2">The sequence shown here is derived from an EMBL/GenBank/DDBJ whole genome shotgun (WGS) entry which is preliminary data.</text>
</comment>
<dbReference type="Gene3D" id="1.10.287.520">
    <property type="entry name" value="Helix hairpin bin"/>
    <property type="match status" value="1"/>
</dbReference>
<feature type="chain" id="PRO_5006912463" description="DUF1460 domain-containing protein" evidence="1">
    <location>
        <begin position="29"/>
        <end position="354"/>
    </location>
</feature>
<dbReference type="Gene3D" id="2.30.260.10">
    <property type="entry name" value="putative xylanase like domain"/>
    <property type="match status" value="1"/>
</dbReference>
<reference evidence="2 3" key="1">
    <citation type="submission" date="2015-11" db="EMBL/GenBank/DDBJ databases">
        <title>Genomic analysis of 38 Legionella species identifies large and diverse effector repertoires.</title>
        <authorList>
            <person name="Burstein D."/>
            <person name="Amaro F."/>
            <person name="Zusman T."/>
            <person name="Lifshitz Z."/>
            <person name="Cohen O."/>
            <person name="Gilbert J.A."/>
            <person name="Pupko T."/>
            <person name="Shuman H.A."/>
            <person name="Segal G."/>
        </authorList>
    </citation>
    <scope>NUCLEOTIDE SEQUENCE [LARGE SCALE GENOMIC DNA]</scope>
    <source>
        <strain evidence="2 3">ATCC 700990</strain>
    </source>
</reference>
<feature type="signal peptide" evidence="1">
    <location>
        <begin position="1"/>
        <end position="28"/>
    </location>
</feature>
<dbReference type="AlphaFoldDB" id="A0A0W0SY92"/>
<evidence type="ECO:0000313" key="2">
    <source>
        <dbReference type="EMBL" id="KTC88259.1"/>
    </source>
</evidence>
<proteinExistence type="predicted"/>
<evidence type="ECO:0008006" key="4">
    <source>
        <dbReference type="Google" id="ProtNLM"/>
    </source>
</evidence>
<evidence type="ECO:0000313" key="3">
    <source>
        <dbReference type="Proteomes" id="UP000054736"/>
    </source>
</evidence>
<keyword evidence="3" id="KW-1185">Reference proteome</keyword>
<evidence type="ECO:0000256" key="1">
    <source>
        <dbReference type="SAM" id="SignalP"/>
    </source>
</evidence>
<gene>
    <name evidence="2" type="ORF">Ldro_0853</name>
</gene>
<dbReference type="STRING" id="1212489.Ldro_0853"/>
<keyword evidence="1" id="KW-0732">Signal</keyword>
<dbReference type="OrthoDB" id="8740273at2"/>
<dbReference type="Gene3D" id="1.10.3670.10">
    <property type="entry name" value="Putative xylanase like domain"/>
    <property type="match status" value="1"/>
</dbReference>
<dbReference type="InterPro" id="IPR038765">
    <property type="entry name" value="Papain-like_cys_pep_sf"/>
</dbReference>
<organism evidence="2 3">
    <name type="scientific">Legionella drozanskii LLAP-1</name>
    <dbReference type="NCBI Taxonomy" id="1212489"/>
    <lineage>
        <taxon>Bacteria</taxon>
        <taxon>Pseudomonadati</taxon>
        <taxon>Pseudomonadota</taxon>
        <taxon>Gammaproteobacteria</taxon>
        <taxon>Legionellales</taxon>
        <taxon>Legionellaceae</taxon>
        <taxon>Legionella</taxon>
    </lineage>
</organism>